<dbReference type="Pfam" id="PF00665">
    <property type="entry name" value="rve"/>
    <property type="match status" value="1"/>
</dbReference>
<dbReference type="InterPro" id="IPR025948">
    <property type="entry name" value="HTH-like_dom"/>
</dbReference>
<sequence>MSRGNDGSRKTAGRSKTSACGKKTGRNRDIFLKKIRRDREEGRLSLIRQEHIYRAIKKEHKKYNYPILLLCEIGGISRSSYYKWLHHAETPNERFNEELAEKLERFHEKHPDMGYRRLNDKLRHDEDIQVNDKRILRICRKKQIRSNLKSRYNGCTRASNNPAFIAENILNREFKAEHLNEKWVTDVTEFKYGNTLDSVHKVYLSAILDLCDRRPVAYVIGDSNNNALVFETFDKAVKANPGAHPIFHSDRGYQYTSRRFHQKLEEAGMVQSMSRVAHCTDNGVMEGFWGILKREMYYGKKFESREELEKAITEYIDYYTNDRPQRGLGVLTPMEFHEKQRLAA</sequence>
<dbReference type="SUPFAM" id="SSF53098">
    <property type="entry name" value="Ribonuclease H-like"/>
    <property type="match status" value="1"/>
</dbReference>
<name>A0A414B6A1_9FIRM</name>
<reference evidence="4 5" key="1">
    <citation type="submission" date="2018-08" db="EMBL/GenBank/DDBJ databases">
        <title>A genome reference for cultivated species of the human gut microbiota.</title>
        <authorList>
            <person name="Zou Y."/>
            <person name="Xue W."/>
            <person name="Luo G."/>
        </authorList>
    </citation>
    <scope>NUCLEOTIDE SEQUENCE [LARGE SCALE GENOMIC DNA]</scope>
    <source>
        <strain evidence="4 5">AM34-3LB</strain>
    </source>
</reference>
<dbReference type="PANTHER" id="PTHR46889:SF5">
    <property type="entry name" value="INTEGRASE PROTEIN"/>
    <property type="match status" value="1"/>
</dbReference>
<dbReference type="Proteomes" id="UP000284621">
    <property type="component" value="Unassembled WGS sequence"/>
</dbReference>
<evidence type="ECO:0000256" key="2">
    <source>
        <dbReference type="SAM" id="MobiDB-lite"/>
    </source>
</evidence>
<evidence type="ECO:0000259" key="3">
    <source>
        <dbReference type="PROSITE" id="PS50994"/>
    </source>
</evidence>
<dbReference type="Gene3D" id="3.30.420.10">
    <property type="entry name" value="Ribonuclease H-like superfamily/Ribonuclease H"/>
    <property type="match status" value="1"/>
</dbReference>
<evidence type="ECO:0000256" key="1">
    <source>
        <dbReference type="ARBA" id="ARBA00002286"/>
    </source>
</evidence>
<accession>A0A414B6A1</accession>
<evidence type="ECO:0000313" key="4">
    <source>
        <dbReference type="EMBL" id="RHC65761.1"/>
    </source>
</evidence>
<dbReference type="PROSITE" id="PS50994">
    <property type="entry name" value="INTEGRASE"/>
    <property type="match status" value="1"/>
</dbReference>
<dbReference type="GO" id="GO:0003676">
    <property type="term" value="F:nucleic acid binding"/>
    <property type="evidence" value="ECO:0007669"/>
    <property type="project" value="InterPro"/>
</dbReference>
<proteinExistence type="predicted"/>
<dbReference type="InterPro" id="IPR050900">
    <property type="entry name" value="Transposase_IS3/IS150/IS904"/>
</dbReference>
<feature type="region of interest" description="Disordered" evidence="2">
    <location>
        <begin position="1"/>
        <end position="23"/>
    </location>
</feature>
<dbReference type="NCBIfam" id="NF033516">
    <property type="entry name" value="transpos_IS3"/>
    <property type="match status" value="1"/>
</dbReference>
<dbReference type="InterPro" id="IPR048020">
    <property type="entry name" value="Transpos_IS3"/>
</dbReference>
<dbReference type="PANTHER" id="PTHR46889">
    <property type="entry name" value="TRANSPOSASE INSF FOR INSERTION SEQUENCE IS3B-RELATED"/>
    <property type="match status" value="1"/>
</dbReference>
<evidence type="ECO:0000313" key="5">
    <source>
        <dbReference type="Proteomes" id="UP000284621"/>
    </source>
</evidence>
<comment type="caution">
    <text evidence="4">The sequence shown here is derived from an EMBL/GenBank/DDBJ whole genome shotgun (WGS) entry which is preliminary data.</text>
</comment>
<feature type="domain" description="Integrase catalytic" evidence="3">
    <location>
        <begin position="174"/>
        <end position="341"/>
    </location>
</feature>
<protein>
    <submittedName>
        <fullName evidence="4">IS3 family transposase</fullName>
    </submittedName>
</protein>
<gene>
    <name evidence="4" type="ORF">DW833_06070</name>
</gene>
<dbReference type="GO" id="GO:0015074">
    <property type="term" value="P:DNA integration"/>
    <property type="evidence" value="ECO:0007669"/>
    <property type="project" value="InterPro"/>
</dbReference>
<dbReference type="Pfam" id="PF13276">
    <property type="entry name" value="HTH_21"/>
    <property type="match status" value="1"/>
</dbReference>
<dbReference type="InterPro" id="IPR012337">
    <property type="entry name" value="RNaseH-like_sf"/>
</dbReference>
<comment type="function">
    <text evidence="1">Involved in the transposition of the insertion sequence.</text>
</comment>
<keyword evidence="5" id="KW-1185">Reference proteome</keyword>
<dbReference type="EMBL" id="QSID01000006">
    <property type="protein sequence ID" value="RHC65761.1"/>
    <property type="molecule type" value="Genomic_DNA"/>
</dbReference>
<dbReference type="AlphaFoldDB" id="A0A414B6A1"/>
<dbReference type="InterPro" id="IPR001584">
    <property type="entry name" value="Integrase_cat-core"/>
</dbReference>
<organism evidence="4 5">
    <name type="scientific">Anaerobutyricum hallii</name>
    <dbReference type="NCBI Taxonomy" id="39488"/>
    <lineage>
        <taxon>Bacteria</taxon>
        <taxon>Bacillati</taxon>
        <taxon>Bacillota</taxon>
        <taxon>Clostridia</taxon>
        <taxon>Lachnospirales</taxon>
        <taxon>Lachnospiraceae</taxon>
        <taxon>Anaerobutyricum</taxon>
    </lineage>
</organism>
<dbReference type="Pfam" id="PF13333">
    <property type="entry name" value="rve_2"/>
    <property type="match status" value="1"/>
</dbReference>
<dbReference type="InterPro" id="IPR036397">
    <property type="entry name" value="RNaseH_sf"/>
</dbReference>